<evidence type="ECO:0000313" key="1">
    <source>
        <dbReference type="EMBL" id="KND92729.1"/>
    </source>
</evidence>
<proteinExistence type="predicted"/>
<protein>
    <submittedName>
        <fullName evidence="1">Uncharacterized protein</fullName>
    </submittedName>
</protein>
<dbReference type="Proteomes" id="UP000036947">
    <property type="component" value="Unassembled WGS sequence"/>
</dbReference>
<dbReference type="OrthoDB" id="2116389at2759"/>
<accession>A0A0L0NFD8</accession>
<dbReference type="EMBL" id="LFRF01000005">
    <property type="protein sequence ID" value="KND92729.1"/>
    <property type="molecule type" value="Genomic_DNA"/>
</dbReference>
<organism evidence="1 2">
    <name type="scientific">Tolypocladium ophioglossoides (strain CBS 100239)</name>
    <name type="common">Snaketongue truffleclub</name>
    <name type="synonym">Elaphocordyceps ophioglossoides</name>
    <dbReference type="NCBI Taxonomy" id="1163406"/>
    <lineage>
        <taxon>Eukaryota</taxon>
        <taxon>Fungi</taxon>
        <taxon>Dikarya</taxon>
        <taxon>Ascomycota</taxon>
        <taxon>Pezizomycotina</taxon>
        <taxon>Sordariomycetes</taxon>
        <taxon>Hypocreomycetidae</taxon>
        <taxon>Hypocreales</taxon>
        <taxon>Ophiocordycipitaceae</taxon>
        <taxon>Tolypocladium</taxon>
    </lineage>
</organism>
<name>A0A0L0NFD8_TOLOC</name>
<evidence type="ECO:0000313" key="2">
    <source>
        <dbReference type="Proteomes" id="UP000036947"/>
    </source>
</evidence>
<reference evidence="1 2" key="1">
    <citation type="journal article" date="2015" name="BMC Genomics">
        <title>The genome of the truffle-parasite Tolypocladium ophioglossoides and the evolution of antifungal peptaibiotics.</title>
        <authorList>
            <person name="Quandt C.A."/>
            <person name="Bushley K.E."/>
            <person name="Spatafora J.W."/>
        </authorList>
    </citation>
    <scope>NUCLEOTIDE SEQUENCE [LARGE SCALE GENOMIC DNA]</scope>
    <source>
        <strain evidence="1 2">CBS 100239</strain>
    </source>
</reference>
<dbReference type="AlphaFoldDB" id="A0A0L0NFD8"/>
<comment type="caution">
    <text evidence="1">The sequence shown here is derived from an EMBL/GenBank/DDBJ whole genome shotgun (WGS) entry which is preliminary data.</text>
</comment>
<sequence>MLPLRGFTRACSFLRTEYMTQHGMQQQQQHSCSRFMPVPSGCTEWLSAPRGLTRASSGSASMEAHDALDCLELGPNENQVTVSPCRIPARNSHDFDEPADARADHRRQTDGLVTAPAAACIPSLPLQAWILSPTIKPYWPKLVSWQAGSSFHPMMAVDASQQMTLPTAAAYHCHEGHATTPPNCSQPIRTSPPLPVTFAIFSLILLLLARPVGRFLLETRSCGGAAALNPPPWLQGERGDLRLVSALRRPLLALHAMSWFPDRISFLVEPRQPERMENAGRCTLLHQERCPHGGRCIEDLPGEAPSGPRQQQAVDEVCWLLYGLTATASFLVAQDPFQTCEQELVWIGFPASPLHLIRCISSVTPPSASFHPPPQHRLSSNTTV</sequence>
<keyword evidence="2" id="KW-1185">Reference proteome</keyword>
<gene>
    <name evidence="1" type="ORF">TOPH_02763</name>
</gene>